<gene>
    <name evidence="1" type="ORF">EYF80_033490</name>
</gene>
<name>A0A4Z2GUL7_9TELE</name>
<proteinExistence type="predicted"/>
<organism evidence="1 2">
    <name type="scientific">Liparis tanakae</name>
    <name type="common">Tanaka's snailfish</name>
    <dbReference type="NCBI Taxonomy" id="230148"/>
    <lineage>
        <taxon>Eukaryota</taxon>
        <taxon>Metazoa</taxon>
        <taxon>Chordata</taxon>
        <taxon>Craniata</taxon>
        <taxon>Vertebrata</taxon>
        <taxon>Euteleostomi</taxon>
        <taxon>Actinopterygii</taxon>
        <taxon>Neopterygii</taxon>
        <taxon>Teleostei</taxon>
        <taxon>Neoteleostei</taxon>
        <taxon>Acanthomorphata</taxon>
        <taxon>Eupercaria</taxon>
        <taxon>Perciformes</taxon>
        <taxon>Cottioidei</taxon>
        <taxon>Cottales</taxon>
        <taxon>Liparidae</taxon>
        <taxon>Liparis</taxon>
    </lineage>
</organism>
<dbReference type="Proteomes" id="UP000314294">
    <property type="component" value="Unassembled WGS sequence"/>
</dbReference>
<dbReference type="OrthoDB" id="10589534at2759"/>
<comment type="caution">
    <text evidence="1">The sequence shown here is derived from an EMBL/GenBank/DDBJ whole genome shotgun (WGS) entry which is preliminary data.</text>
</comment>
<dbReference type="AlphaFoldDB" id="A0A4Z2GUL7"/>
<accession>A0A4Z2GUL7</accession>
<evidence type="ECO:0000313" key="1">
    <source>
        <dbReference type="EMBL" id="TNN56284.1"/>
    </source>
</evidence>
<keyword evidence="2" id="KW-1185">Reference proteome</keyword>
<protein>
    <submittedName>
        <fullName evidence="1">Uncharacterized protein</fullName>
    </submittedName>
</protein>
<sequence length="178" mass="19356">MDKGDVPRDYALILHGCLSVTMETVHATNSSQKLTVQTSATASCSFLTDSITSRKLSWKLPLPSFTQAACSSLTHLSEQGLPGTYFCFVSSLELLCSLSSGRRTFGGTERQRSTSSASIRSDSCLNRSSRNCCSFRLHSLARDRSRSSASADSPLLSCLTHTFSTTGKISHRLSWKAM</sequence>
<evidence type="ECO:0000313" key="2">
    <source>
        <dbReference type="Proteomes" id="UP000314294"/>
    </source>
</evidence>
<dbReference type="EMBL" id="SRLO01000432">
    <property type="protein sequence ID" value="TNN56284.1"/>
    <property type="molecule type" value="Genomic_DNA"/>
</dbReference>
<reference evidence="1 2" key="1">
    <citation type="submission" date="2019-03" db="EMBL/GenBank/DDBJ databases">
        <title>First draft genome of Liparis tanakae, snailfish: a comprehensive survey of snailfish specific genes.</title>
        <authorList>
            <person name="Kim W."/>
            <person name="Song I."/>
            <person name="Jeong J.-H."/>
            <person name="Kim D."/>
            <person name="Kim S."/>
            <person name="Ryu S."/>
            <person name="Song J.Y."/>
            <person name="Lee S.K."/>
        </authorList>
    </citation>
    <scope>NUCLEOTIDE SEQUENCE [LARGE SCALE GENOMIC DNA]</scope>
    <source>
        <tissue evidence="1">Muscle</tissue>
    </source>
</reference>